<sequence>MSPRPRTAFHRPTASAVGSLSRRGLLAGGVGLGAVFALAACSGGGSDAGSDALATEVDGAGRTLTMWDFETPDSDRGIAWLAARDIFTQETGAEIAYEFKAFEQLRTGASQIFNSNSAPDVVEYNKGNATSGLLSSQGLLTNLDEAVEFYGWDKLVPGALQTTAKYDEDGIMGSGSWYGIPNYGEFTFVYYNEDAFAANGIEVPTTYDEFIAVLDAFVAKGITPLAEAGAEYPLQQLFYQLALLKADRQWITDYQTYTGEVDFSDAAWSYAADQLQEYVDKGYISPDASGLKAEDAGTAFISGDYPIFFSGSWWFGRFKTEITGFEWNTFLFPGAEFTMGSAGNHWVIPETAKNKDLAYKWIDITMRPEIQNLIGNNGGIPLVVDESAITDEKSKELLSQWKTVVDGDQLSFYPDWPTATFYDDLVAATQELLNKSTSPDDMLSQLQEKYDDGVDDIK</sequence>
<dbReference type="RefSeq" id="WP_107575629.1">
    <property type="nucleotide sequence ID" value="NZ_PZPL01000001.1"/>
</dbReference>
<organism evidence="1 2">
    <name type="scientific">Rathayibacter caricis DSM 15933</name>
    <dbReference type="NCBI Taxonomy" id="1328867"/>
    <lineage>
        <taxon>Bacteria</taxon>
        <taxon>Bacillati</taxon>
        <taxon>Actinomycetota</taxon>
        <taxon>Actinomycetes</taxon>
        <taxon>Micrococcales</taxon>
        <taxon>Microbacteriaceae</taxon>
        <taxon>Rathayibacter</taxon>
    </lineage>
</organism>
<dbReference type="InterPro" id="IPR006311">
    <property type="entry name" value="TAT_signal"/>
</dbReference>
<protein>
    <submittedName>
        <fullName evidence="1">Sugar ABC transporter substrate-binding protein</fullName>
    </submittedName>
</protein>
<dbReference type="EMBL" id="PZPL01000001">
    <property type="protein sequence ID" value="PTL74483.1"/>
    <property type="molecule type" value="Genomic_DNA"/>
</dbReference>
<dbReference type="PANTHER" id="PTHR43649:SF12">
    <property type="entry name" value="DIACETYLCHITOBIOSE BINDING PROTEIN DASA"/>
    <property type="match status" value="1"/>
</dbReference>
<dbReference type="AlphaFoldDB" id="A0A2T4UY96"/>
<evidence type="ECO:0000313" key="2">
    <source>
        <dbReference type="Proteomes" id="UP000241085"/>
    </source>
</evidence>
<dbReference type="Pfam" id="PF01547">
    <property type="entry name" value="SBP_bac_1"/>
    <property type="match status" value="1"/>
</dbReference>
<gene>
    <name evidence="1" type="ORF">C1I63_17770</name>
</gene>
<proteinExistence type="predicted"/>
<reference evidence="1 2" key="1">
    <citation type="submission" date="2018-03" db="EMBL/GenBank/DDBJ databases">
        <title>Bacteriophage NCPPB3778 and a type I-E CRISPR drive the evolution of the US Biological Select Agent, Rathayibacter toxicus.</title>
        <authorList>
            <person name="Davis E.W.II."/>
            <person name="Tabima J.F."/>
            <person name="Weisberg A.J."/>
            <person name="Dantas Lopes L."/>
            <person name="Wiseman M.S."/>
            <person name="Wiseman M.S."/>
            <person name="Pupko T."/>
            <person name="Belcher M.S."/>
            <person name="Sechler A.J."/>
            <person name="Tancos M.A."/>
            <person name="Schroeder B.K."/>
            <person name="Murray T.D."/>
            <person name="Luster D.G."/>
            <person name="Schneider W.L."/>
            <person name="Rogers E."/>
            <person name="Andreote F.D."/>
            <person name="Grunwald N.J."/>
            <person name="Putnam M.L."/>
            <person name="Chang J.H."/>
        </authorList>
    </citation>
    <scope>NUCLEOTIDE SEQUENCE [LARGE SCALE GENOMIC DNA]</scope>
    <source>
        <strain evidence="1 2">DSM 15933</strain>
    </source>
</reference>
<dbReference type="Proteomes" id="UP000241085">
    <property type="component" value="Unassembled WGS sequence"/>
</dbReference>
<name>A0A2T4UY96_9MICO</name>
<dbReference type="Gene3D" id="3.40.190.10">
    <property type="entry name" value="Periplasmic binding protein-like II"/>
    <property type="match status" value="1"/>
</dbReference>
<accession>A0A2T4UY96</accession>
<keyword evidence="2" id="KW-1185">Reference proteome</keyword>
<dbReference type="PANTHER" id="PTHR43649">
    <property type="entry name" value="ARABINOSE-BINDING PROTEIN-RELATED"/>
    <property type="match status" value="1"/>
</dbReference>
<comment type="caution">
    <text evidence="1">The sequence shown here is derived from an EMBL/GenBank/DDBJ whole genome shotgun (WGS) entry which is preliminary data.</text>
</comment>
<dbReference type="InterPro" id="IPR050490">
    <property type="entry name" value="Bact_solute-bd_prot1"/>
</dbReference>
<dbReference type="PROSITE" id="PS51318">
    <property type="entry name" value="TAT"/>
    <property type="match status" value="1"/>
</dbReference>
<evidence type="ECO:0000313" key="1">
    <source>
        <dbReference type="EMBL" id="PTL74483.1"/>
    </source>
</evidence>
<dbReference type="InterPro" id="IPR006059">
    <property type="entry name" value="SBP"/>
</dbReference>
<dbReference type="SUPFAM" id="SSF53850">
    <property type="entry name" value="Periplasmic binding protein-like II"/>
    <property type="match status" value="1"/>
</dbReference>